<feature type="transmembrane region" description="Helical" evidence="6">
    <location>
        <begin position="124"/>
        <end position="142"/>
    </location>
</feature>
<keyword evidence="9" id="KW-1185">Reference proteome</keyword>
<dbReference type="GO" id="GO:0097035">
    <property type="term" value="P:regulation of membrane lipid distribution"/>
    <property type="evidence" value="ECO:0007669"/>
    <property type="project" value="TreeGrafter"/>
</dbReference>
<evidence type="ECO:0000256" key="3">
    <source>
        <dbReference type="ARBA" id="ARBA00022989"/>
    </source>
</evidence>
<name>A0A183IXG7_9BILA</name>
<dbReference type="GO" id="GO:0055091">
    <property type="term" value="P:phospholipid homeostasis"/>
    <property type="evidence" value="ECO:0007669"/>
    <property type="project" value="TreeGrafter"/>
</dbReference>
<evidence type="ECO:0000313" key="10">
    <source>
        <dbReference type="WBParaSite" id="SBAD_0000862401-mRNA-1"/>
    </source>
</evidence>
<organism evidence="10">
    <name type="scientific">Soboliphyme baturini</name>
    <dbReference type="NCBI Taxonomy" id="241478"/>
    <lineage>
        <taxon>Eukaryota</taxon>
        <taxon>Metazoa</taxon>
        <taxon>Ecdysozoa</taxon>
        <taxon>Nematoda</taxon>
        <taxon>Enoplea</taxon>
        <taxon>Dorylaimia</taxon>
        <taxon>Dioctophymatida</taxon>
        <taxon>Dioctophymatoidea</taxon>
        <taxon>Soboliphymatidae</taxon>
        <taxon>Soboliphyme</taxon>
    </lineage>
</organism>
<dbReference type="GO" id="GO:0071709">
    <property type="term" value="P:membrane assembly"/>
    <property type="evidence" value="ECO:0007669"/>
    <property type="project" value="TreeGrafter"/>
</dbReference>
<dbReference type="Proteomes" id="UP000270296">
    <property type="component" value="Unassembled WGS sequence"/>
</dbReference>
<gene>
    <name evidence="8" type="ORF">SBAD_LOCUS8315</name>
</gene>
<evidence type="ECO:0000256" key="6">
    <source>
        <dbReference type="SAM" id="Phobius"/>
    </source>
</evidence>
<reference evidence="10" key="1">
    <citation type="submission" date="2016-06" db="UniProtKB">
        <authorList>
            <consortium name="WormBaseParasite"/>
        </authorList>
    </citation>
    <scope>IDENTIFICATION</scope>
</reference>
<evidence type="ECO:0000313" key="8">
    <source>
        <dbReference type="EMBL" id="VDP16461.1"/>
    </source>
</evidence>
<dbReference type="WBParaSite" id="SBAD_0000862401-mRNA-1">
    <property type="protein sequence ID" value="SBAD_0000862401-mRNA-1"/>
    <property type="gene ID" value="SBAD_0000862401"/>
</dbReference>
<keyword evidence="4 5" id="KW-0472">Membrane</keyword>
<evidence type="ECO:0000256" key="5">
    <source>
        <dbReference type="PROSITE-ProRule" id="PRU00205"/>
    </source>
</evidence>
<feature type="transmembrane region" description="Helical" evidence="6">
    <location>
        <begin position="217"/>
        <end position="241"/>
    </location>
</feature>
<dbReference type="GO" id="GO:0005886">
    <property type="term" value="C:plasma membrane"/>
    <property type="evidence" value="ECO:0007669"/>
    <property type="project" value="TreeGrafter"/>
</dbReference>
<feature type="transmembrane region" description="Helical" evidence="6">
    <location>
        <begin position="148"/>
        <end position="165"/>
    </location>
</feature>
<evidence type="ECO:0000256" key="2">
    <source>
        <dbReference type="ARBA" id="ARBA00022692"/>
    </source>
</evidence>
<dbReference type="PANTHER" id="PTHR13439:SF4">
    <property type="entry name" value="TLC DOMAIN-CONTAINING PROTEIN"/>
    <property type="match status" value="1"/>
</dbReference>
<dbReference type="PROSITE" id="PS50922">
    <property type="entry name" value="TLC"/>
    <property type="match status" value="1"/>
</dbReference>
<keyword evidence="2 5" id="KW-0812">Transmembrane</keyword>
<protein>
    <submittedName>
        <fullName evidence="10">TLC domain-containing protein</fullName>
    </submittedName>
</protein>
<dbReference type="SMART" id="SM00724">
    <property type="entry name" value="TLC"/>
    <property type="match status" value="1"/>
</dbReference>
<sequence>MDDGFSVFPHTPYDTGVTACLVLSALFAFQFVRQLVRLLPVPFSVCILGDCYVFRWQNLIVSWFHALITGISASSCLWFYWESMFEDMMHFVNWHSFCVCCFATGYFLYDTLDIVYGGRLKQKWDILLHHLAIVLAATYIMLNVRAVGYFVFALIVEMNTAFLHARKLFQMAAYSREHLVVRANLILNLLTFVPFRFMPMIYLSYAFRFERHQMSWIYQIYLLLSISILNVINLVLLYRLLNADVLPVLHKNNSFLRLVPIRSKPNET</sequence>
<reference evidence="8 9" key="2">
    <citation type="submission" date="2018-11" db="EMBL/GenBank/DDBJ databases">
        <authorList>
            <consortium name="Pathogen Informatics"/>
        </authorList>
    </citation>
    <scope>NUCLEOTIDE SEQUENCE [LARGE SCALE GENOMIC DNA]</scope>
</reference>
<proteinExistence type="predicted"/>
<dbReference type="OrthoDB" id="10047021at2759"/>
<feature type="domain" description="TLC" evidence="7">
    <location>
        <begin position="51"/>
        <end position="249"/>
    </location>
</feature>
<accession>A0A183IXG7</accession>
<feature type="transmembrane region" description="Helical" evidence="6">
    <location>
        <begin position="12"/>
        <end position="32"/>
    </location>
</feature>
<evidence type="ECO:0000256" key="4">
    <source>
        <dbReference type="ARBA" id="ARBA00023136"/>
    </source>
</evidence>
<feature type="transmembrane region" description="Helical" evidence="6">
    <location>
        <begin position="185"/>
        <end position="205"/>
    </location>
</feature>
<evidence type="ECO:0000313" key="9">
    <source>
        <dbReference type="Proteomes" id="UP000270296"/>
    </source>
</evidence>
<dbReference type="PANTHER" id="PTHR13439">
    <property type="entry name" value="CT120 PROTEIN"/>
    <property type="match status" value="1"/>
</dbReference>
<evidence type="ECO:0000259" key="7">
    <source>
        <dbReference type="PROSITE" id="PS50922"/>
    </source>
</evidence>
<feature type="transmembrane region" description="Helical" evidence="6">
    <location>
        <begin position="93"/>
        <end position="112"/>
    </location>
</feature>
<evidence type="ECO:0000256" key="1">
    <source>
        <dbReference type="ARBA" id="ARBA00004141"/>
    </source>
</evidence>
<keyword evidence="3 6" id="KW-1133">Transmembrane helix</keyword>
<feature type="transmembrane region" description="Helical" evidence="6">
    <location>
        <begin position="61"/>
        <end position="81"/>
    </location>
</feature>
<dbReference type="InterPro" id="IPR050846">
    <property type="entry name" value="TLCD"/>
</dbReference>
<dbReference type="Pfam" id="PF03798">
    <property type="entry name" value="TRAM_LAG1_CLN8"/>
    <property type="match status" value="1"/>
</dbReference>
<dbReference type="EMBL" id="UZAM01011474">
    <property type="protein sequence ID" value="VDP16461.1"/>
    <property type="molecule type" value="Genomic_DNA"/>
</dbReference>
<dbReference type="InterPro" id="IPR006634">
    <property type="entry name" value="TLC-dom"/>
</dbReference>
<dbReference type="AlphaFoldDB" id="A0A183IXG7"/>
<comment type="subcellular location">
    <subcellularLocation>
        <location evidence="1">Membrane</location>
        <topology evidence="1">Multi-pass membrane protein</topology>
    </subcellularLocation>
</comment>
<dbReference type="GO" id="GO:0007009">
    <property type="term" value="P:plasma membrane organization"/>
    <property type="evidence" value="ECO:0007669"/>
    <property type="project" value="TreeGrafter"/>
</dbReference>